<sequence length="931" mass="106137">MVEKSKLDEDPQVNAVDPIRYRGMIDTLMYLTSSRPDLVFDETQQVVARDEKWVPYTERVKLITGRKRNQDVKLCHSPDLPKLSSIISLNNTSLSPTLNINIIIQSRIMNPIKYSSKTPLVKFLPRRVEEKVHRERRLLMFLRKLLMYLKPEPAKRRTASRRVVKKKVTVSADDNIIPNPNVALKLGKSISITKAEEEEAARKVHATYARILIEFVPEPTKKKTGSRSTRSVVIQDSPSAPKPKPTALKPKIKVLQGKEQVNDDKDEEMTNAKVKDSRKETPSTTLVTTLPPPSVSTIAPAPLQQSTTPIPTPPIIIDAPTMTTAVLKSDTLSAVQLSVAKLEKDVFKLKEIDHSAKSLATLKLYHALMEALIEDENAMDKGVADTVKDDKRKHHDDDDDNDDDDDDDQPQDTSKPKTATTPSPKYVKKLHGYGYLEEVMVKRVDRHLCKFKEGNFVDLHLNDIEDMMLFVVQHKLFHLNESDIVDFIVALRMFTRSLIIKRRVEDLQLGVESYQKKLNITAPQQAFLEIEFKELYTSSYKPPGKEGESTRAFVTRYMDETLQILGLHEDQHIYSFVYGLKIRTLMEFLSTDLPTTYKGLMEKTYTWIEAKEVSTNGAPNDHRKSSNRFKKDSSWDNSKGRNKDKFSPYHGSNHKLLSNLSKSLREILATEKVARTFEQSPHMVKSRRSREAIKTGQLAHLMKGIKKGRARVSDTQLGKLNKGDKDKAPAEAPILMINKEDHTSKRELVEEPANRIGEFMFPPVSGINNSSDPLKPSIRSLRMELKVPLVGFSREHSWPLREVPLEIIIGDAPFTRTETLTFVIIRYDSPHNLLLGRTTMQKIGIVVSTIHGAIKFHTLSRIDTIFSTYEPNATEERQKKLKETPSKVMKGVLRCVYVEERIVVNDKYSKQTVIIRKQLPASFKKRLQYLL</sequence>
<feature type="compositionally biased region" description="Acidic residues" evidence="1">
    <location>
        <begin position="397"/>
        <end position="410"/>
    </location>
</feature>
<feature type="compositionally biased region" description="Low complexity" evidence="1">
    <location>
        <begin position="416"/>
        <end position="425"/>
    </location>
</feature>
<gene>
    <name evidence="2" type="ORF">Tci_252603</name>
</gene>
<evidence type="ECO:0000256" key="1">
    <source>
        <dbReference type="SAM" id="MobiDB-lite"/>
    </source>
</evidence>
<organism evidence="2">
    <name type="scientific">Tanacetum cinerariifolium</name>
    <name type="common">Dalmatian daisy</name>
    <name type="synonym">Chrysanthemum cinerariifolium</name>
    <dbReference type="NCBI Taxonomy" id="118510"/>
    <lineage>
        <taxon>Eukaryota</taxon>
        <taxon>Viridiplantae</taxon>
        <taxon>Streptophyta</taxon>
        <taxon>Embryophyta</taxon>
        <taxon>Tracheophyta</taxon>
        <taxon>Spermatophyta</taxon>
        <taxon>Magnoliopsida</taxon>
        <taxon>eudicotyledons</taxon>
        <taxon>Gunneridae</taxon>
        <taxon>Pentapetalae</taxon>
        <taxon>asterids</taxon>
        <taxon>campanulids</taxon>
        <taxon>Asterales</taxon>
        <taxon>Asteraceae</taxon>
        <taxon>Asteroideae</taxon>
        <taxon>Anthemideae</taxon>
        <taxon>Anthemidinae</taxon>
        <taxon>Tanacetum</taxon>
    </lineage>
</organism>
<evidence type="ECO:0008006" key="3">
    <source>
        <dbReference type="Google" id="ProtNLM"/>
    </source>
</evidence>
<proteinExistence type="predicted"/>
<feature type="region of interest" description="Disordered" evidence="1">
    <location>
        <begin position="385"/>
        <end position="425"/>
    </location>
</feature>
<feature type="region of interest" description="Disordered" evidence="1">
    <location>
        <begin position="221"/>
        <end position="310"/>
    </location>
</feature>
<feature type="compositionally biased region" description="Basic and acidic residues" evidence="1">
    <location>
        <begin position="620"/>
        <end position="647"/>
    </location>
</feature>
<feature type="compositionally biased region" description="Polar residues" evidence="1">
    <location>
        <begin position="226"/>
        <end position="236"/>
    </location>
</feature>
<accession>A0A699H5H1</accession>
<evidence type="ECO:0000313" key="2">
    <source>
        <dbReference type="EMBL" id="GEW80627.1"/>
    </source>
</evidence>
<comment type="caution">
    <text evidence="2">The sequence shown here is derived from an EMBL/GenBank/DDBJ whole genome shotgun (WGS) entry which is preliminary data.</text>
</comment>
<reference evidence="2" key="1">
    <citation type="journal article" date="2019" name="Sci. Rep.">
        <title>Draft genome of Tanacetum cinerariifolium, the natural source of mosquito coil.</title>
        <authorList>
            <person name="Yamashiro T."/>
            <person name="Shiraishi A."/>
            <person name="Satake H."/>
            <person name="Nakayama K."/>
        </authorList>
    </citation>
    <scope>NUCLEOTIDE SEQUENCE</scope>
</reference>
<dbReference type="EMBL" id="BKCJ010074845">
    <property type="protein sequence ID" value="GEW80627.1"/>
    <property type="molecule type" value="Genomic_DNA"/>
</dbReference>
<dbReference type="AlphaFoldDB" id="A0A699H5H1"/>
<protein>
    <recommendedName>
        <fullName evidence="3">Reverse transcriptase domain-containing protein</fullName>
    </recommendedName>
</protein>
<name>A0A699H5H1_TANCI</name>
<feature type="compositionally biased region" description="Basic and acidic residues" evidence="1">
    <location>
        <begin position="260"/>
        <end position="281"/>
    </location>
</feature>
<feature type="region of interest" description="Disordered" evidence="1">
    <location>
        <begin position="615"/>
        <end position="652"/>
    </location>
</feature>